<comment type="pathway">
    <text evidence="9">Cofactor biosynthesis; biotin biosynthesis; biotin from 7,8-diaminononanoate: step 1/2.</text>
</comment>
<comment type="catalytic activity">
    <reaction evidence="9">
        <text>(7R,8S)-7,8-diammoniononanoate + CO2 + ATP = (4R,5S)-dethiobiotin + ADP + phosphate + 3 H(+)</text>
        <dbReference type="Rhea" id="RHEA:15805"/>
        <dbReference type="ChEBI" id="CHEBI:15378"/>
        <dbReference type="ChEBI" id="CHEBI:16526"/>
        <dbReference type="ChEBI" id="CHEBI:30616"/>
        <dbReference type="ChEBI" id="CHEBI:43474"/>
        <dbReference type="ChEBI" id="CHEBI:149469"/>
        <dbReference type="ChEBI" id="CHEBI:149473"/>
        <dbReference type="ChEBI" id="CHEBI:456216"/>
        <dbReference type="EC" id="6.3.3.3"/>
    </reaction>
</comment>
<dbReference type="AlphaFoldDB" id="A0A1S1YVF9"/>
<dbReference type="STRING" id="915059.NH26_00810"/>
<keyword evidence="11" id="KW-1185">Reference proteome</keyword>
<accession>A0A1S1YVF9</accession>
<evidence type="ECO:0000256" key="5">
    <source>
        <dbReference type="ARBA" id="ARBA00022756"/>
    </source>
</evidence>
<keyword evidence="4 9" id="KW-0547">Nucleotide-binding</keyword>
<proteinExistence type="inferred from homology"/>
<dbReference type="EC" id="6.3.3.3" evidence="9"/>
<feature type="binding site" evidence="9">
    <location>
        <begin position="11"/>
        <end position="16"/>
    </location>
    <ligand>
        <name>ATP</name>
        <dbReference type="ChEBI" id="CHEBI:30616"/>
    </ligand>
</feature>
<evidence type="ECO:0000256" key="9">
    <source>
        <dbReference type="HAMAP-Rule" id="MF_00336"/>
    </source>
</evidence>
<dbReference type="PIRSF" id="PIRSF006755">
    <property type="entry name" value="DTB_synth"/>
    <property type="match status" value="1"/>
</dbReference>
<dbReference type="PANTHER" id="PTHR43210:SF2">
    <property type="entry name" value="ATP-DEPENDENT DETHIOBIOTIN SYNTHETASE BIOD 2"/>
    <property type="match status" value="1"/>
</dbReference>
<keyword evidence="6 9" id="KW-0067">ATP-binding</keyword>
<comment type="subunit">
    <text evidence="9">Homodimer.</text>
</comment>
<keyword evidence="1 9" id="KW-0963">Cytoplasm</keyword>
<keyword evidence="3 9" id="KW-0479">Metal-binding</keyword>
<feature type="active site" evidence="9">
    <location>
        <position position="31"/>
    </location>
</feature>
<comment type="caution">
    <text evidence="9">Lacks conserved residue(s) required for the propagation of feature annotation.</text>
</comment>
<dbReference type="Pfam" id="PF13500">
    <property type="entry name" value="AAA_26"/>
    <property type="match status" value="1"/>
</dbReference>
<keyword evidence="2 9" id="KW-0436">Ligase</keyword>
<dbReference type="InterPro" id="IPR027417">
    <property type="entry name" value="P-loop_NTPase"/>
</dbReference>
<dbReference type="PANTHER" id="PTHR43210">
    <property type="entry name" value="DETHIOBIOTIN SYNTHETASE"/>
    <property type="match status" value="1"/>
</dbReference>
<comment type="subcellular location">
    <subcellularLocation>
        <location evidence="9">Cytoplasm</location>
    </subcellularLocation>
</comment>
<dbReference type="InterPro" id="IPR004472">
    <property type="entry name" value="DTB_synth_BioD"/>
</dbReference>
<gene>
    <name evidence="9" type="primary">bioD</name>
    <name evidence="10" type="ORF">NH26_00810</name>
</gene>
<evidence type="ECO:0000313" key="10">
    <source>
        <dbReference type="EMBL" id="OHX64990.1"/>
    </source>
</evidence>
<dbReference type="GO" id="GO:0009102">
    <property type="term" value="P:biotin biosynthetic process"/>
    <property type="evidence" value="ECO:0007669"/>
    <property type="project" value="UniProtKB-UniRule"/>
</dbReference>
<sequence length="209" mass="23153">MEIFITAIGTDSGKSIVSSILTEALDADYWKPVQAGYPTDTDTVHSLLYTPKEKLPEAYLLEHPMSPHAAAALENRVIQLEDIQLPKYTKEHLVVEGAGGIMVPLNDENMVIDIPQKLGLGVVLVSNIYLGNINHTLLSINELKRRGLPLVGIVFNGDNNEATKSIILKHANCPELFHLPTLEKVDKESIYAFANQLKENLRTKLFQNA</sequence>
<comment type="caution">
    <text evidence="10">The sequence shown here is derived from an EMBL/GenBank/DDBJ whole genome shotgun (WGS) entry which is preliminary data.</text>
</comment>
<dbReference type="RefSeq" id="WP_044224411.1">
    <property type="nucleotide sequence ID" value="NZ_JRYR02000001.1"/>
</dbReference>
<feature type="binding site" evidence="9">
    <location>
        <begin position="96"/>
        <end position="99"/>
    </location>
    <ligand>
        <name>ATP</name>
        <dbReference type="ChEBI" id="CHEBI:30616"/>
    </ligand>
</feature>
<dbReference type="GO" id="GO:0000287">
    <property type="term" value="F:magnesium ion binding"/>
    <property type="evidence" value="ECO:0007669"/>
    <property type="project" value="UniProtKB-UniRule"/>
</dbReference>
<dbReference type="GO" id="GO:0005829">
    <property type="term" value="C:cytosol"/>
    <property type="evidence" value="ECO:0007669"/>
    <property type="project" value="TreeGrafter"/>
</dbReference>
<dbReference type="Proteomes" id="UP000179797">
    <property type="component" value="Unassembled WGS sequence"/>
</dbReference>
<organism evidence="10 11">
    <name type="scientific">Flammeovirga pacifica</name>
    <dbReference type="NCBI Taxonomy" id="915059"/>
    <lineage>
        <taxon>Bacteria</taxon>
        <taxon>Pseudomonadati</taxon>
        <taxon>Bacteroidota</taxon>
        <taxon>Cytophagia</taxon>
        <taxon>Cytophagales</taxon>
        <taxon>Flammeovirgaceae</taxon>
        <taxon>Flammeovirga</taxon>
    </lineage>
</organism>
<dbReference type="GO" id="GO:0004141">
    <property type="term" value="F:dethiobiotin synthase activity"/>
    <property type="evidence" value="ECO:0007669"/>
    <property type="project" value="UniProtKB-UniRule"/>
</dbReference>
<dbReference type="EMBL" id="JRYR02000001">
    <property type="protein sequence ID" value="OHX64990.1"/>
    <property type="molecule type" value="Genomic_DNA"/>
</dbReference>
<name>A0A1S1YVF9_FLAPC</name>
<feature type="binding site" evidence="9">
    <location>
        <position position="15"/>
    </location>
    <ligand>
        <name>Mg(2+)</name>
        <dbReference type="ChEBI" id="CHEBI:18420"/>
    </ligand>
</feature>
<dbReference type="HAMAP" id="MF_00336">
    <property type="entry name" value="BioD"/>
    <property type="match status" value="1"/>
</dbReference>
<keyword evidence="7 9" id="KW-0460">Magnesium</keyword>
<evidence type="ECO:0000256" key="6">
    <source>
        <dbReference type="ARBA" id="ARBA00022840"/>
    </source>
</evidence>
<dbReference type="GO" id="GO:0005524">
    <property type="term" value="F:ATP binding"/>
    <property type="evidence" value="ECO:0007669"/>
    <property type="project" value="UniProtKB-UniRule"/>
</dbReference>
<dbReference type="SUPFAM" id="SSF52540">
    <property type="entry name" value="P-loop containing nucleoside triphosphate hydrolases"/>
    <property type="match status" value="1"/>
</dbReference>
<comment type="cofactor">
    <cofactor evidence="9">
        <name>Mg(2+)</name>
        <dbReference type="ChEBI" id="CHEBI:18420"/>
    </cofactor>
</comment>
<dbReference type="CDD" id="cd03109">
    <property type="entry name" value="DTBS"/>
    <property type="match status" value="1"/>
</dbReference>
<keyword evidence="5 9" id="KW-0093">Biotin biosynthesis</keyword>
<comment type="similarity">
    <text evidence="9">Belongs to the dethiobiotin synthetase family.</text>
</comment>
<dbReference type="Gene3D" id="3.40.50.300">
    <property type="entry name" value="P-loop containing nucleotide triphosphate hydrolases"/>
    <property type="match status" value="1"/>
</dbReference>
<reference evidence="10 11" key="1">
    <citation type="journal article" date="2012" name="Int. J. Syst. Evol. Microbiol.">
        <title>Flammeovirga pacifica sp. nov., isolated from deep-sea sediment.</title>
        <authorList>
            <person name="Xu H."/>
            <person name="Fu Y."/>
            <person name="Yang N."/>
            <person name="Ding Z."/>
            <person name="Lai Q."/>
            <person name="Zeng R."/>
        </authorList>
    </citation>
    <scope>NUCLEOTIDE SEQUENCE [LARGE SCALE GENOMIC DNA]</scope>
    <source>
        <strain evidence="11">DSM 24597 / LMG 26175 / WPAGA1</strain>
    </source>
</reference>
<evidence type="ECO:0000256" key="3">
    <source>
        <dbReference type="ARBA" id="ARBA00022723"/>
    </source>
</evidence>
<comment type="function">
    <text evidence="9">Catalyzes a mechanistically unusual reaction, the ATP-dependent insertion of CO2 between the N7 and N8 nitrogen atoms of 7,8-diaminopelargonic acid (DAPA, also called 7,8-diammoniononanoate) to form a ureido ring.</text>
</comment>
<evidence type="ECO:0000256" key="8">
    <source>
        <dbReference type="ARBA" id="ARBA00047386"/>
    </source>
</evidence>
<feature type="binding site" evidence="9">
    <location>
        <begin position="180"/>
        <end position="182"/>
    </location>
    <ligand>
        <name>ATP</name>
        <dbReference type="ChEBI" id="CHEBI:30616"/>
    </ligand>
</feature>
<feature type="binding site" evidence="9">
    <location>
        <position position="42"/>
    </location>
    <ligand>
        <name>Mg(2+)</name>
        <dbReference type="ChEBI" id="CHEBI:18420"/>
    </ligand>
</feature>
<dbReference type="OrthoDB" id="9802097at2"/>
<protein>
    <recommendedName>
        <fullName evidence="9">ATP-dependent dethiobiotin synthetase BioD</fullName>
        <ecNumber evidence="9">6.3.3.3</ecNumber>
    </recommendedName>
    <alternativeName>
        <fullName evidence="9">DTB synthetase</fullName>
        <shortName evidence="9">DTBS</shortName>
    </alternativeName>
    <alternativeName>
        <fullName evidence="9">Dethiobiotin synthase</fullName>
    </alternativeName>
</protein>
<dbReference type="NCBIfam" id="TIGR00347">
    <property type="entry name" value="bioD"/>
    <property type="match status" value="1"/>
</dbReference>
<evidence type="ECO:0000256" key="1">
    <source>
        <dbReference type="ARBA" id="ARBA00022490"/>
    </source>
</evidence>
<evidence type="ECO:0000256" key="7">
    <source>
        <dbReference type="ARBA" id="ARBA00022842"/>
    </source>
</evidence>
<evidence type="ECO:0000256" key="2">
    <source>
        <dbReference type="ARBA" id="ARBA00022598"/>
    </source>
</evidence>
<comment type="catalytic activity">
    <reaction evidence="8">
        <text>(7R,8S)-8-amino-7-(carboxyamino)nonanoate + ATP = (4R,5S)-dethiobiotin + ADP + phosphate + H(+)</text>
        <dbReference type="Rhea" id="RHEA:63684"/>
        <dbReference type="ChEBI" id="CHEBI:15378"/>
        <dbReference type="ChEBI" id="CHEBI:30616"/>
        <dbReference type="ChEBI" id="CHEBI:43474"/>
        <dbReference type="ChEBI" id="CHEBI:149470"/>
        <dbReference type="ChEBI" id="CHEBI:149473"/>
        <dbReference type="ChEBI" id="CHEBI:456216"/>
    </reaction>
</comment>
<dbReference type="UniPathway" id="UPA00078">
    <property type="reaction ID" value="UER00161"/>
</dbReference>
<evidence type="ECO:0000313" key="11">
    <source>
        <dbReference type="Proteomes" id="UP000179797"/>
    </source>
</evidence>
<feature type="binding site" evidence="9">
    <location>
        <position position="96"/>
    </location>
    <ligand>
        <name>Mg(2+)</name>
        <dbReference type="ChEBI" id="CHEBI:18420"/>
    </ligand>
</feature>
<feature type="binding site" evidence="9">
    <location>
        <position position="42"/>
    </location>
    <ligand>
        <name>ATP</name>
        <dbReference type="ChEBI" id="CHEBI:30616"/>
    </ligand>
</feature>
<evidence type="ECO:0000256" key="4">
    <source>
        <dbReference type="ARBA" id="ARBA00022741"/>
    </source>
</evidence>